<evidence type="ECO:0000313" key="2">
    <source>
        <dbReference type="EMBL" id="ACF45623.1"/>
    </source>
</evidence>
<evidence type="ECO:0008006" key="4">
    <source>
        <dbReference type="Google" id="ProtNLM"/>
    </source>
</evidence>
<dbReference type="PANTHER" id="PTHR40115">
    <property type="entry name" value="INNER MEMBRANE PROTEIN WITH PEPSY TM HELIX"/>
    <property type="match status" value="1"/>
</dbReference>
<dbReference type="EMBL" id="CP001108">
    <property type="protein sequence ID" value="ACF45623.1"/>
    <property type="molecule type" value="Genomic_DNA"/>
</dbReference>
<keyword evidence="1" id="KW-0472">Membrane</keyword>
<dbReference type="RefSeq" id="WP_012505160.1">
    <property type="nucleotide sequence ID" value="NC_011059.1"/>
</dbReference>
<feature type="transmembrane region" description="Helical" evidence="1">
    <location>
        <begin position="12"/>
        <end position="30"/>
    </location>
</feature>
<keyword evidence="1" id="KW-1133">Transmembrane helix</keyword>
<dbReference type="eggNOG" id="COG3295">
    <property type="taxonomic scope" value="Bacteria"/>
</dbReference>
<sequence length="182" mass="20874">MRKINAILHRDLGYFFAALIIAYALSGIALNHIDDWNPDFIITKTTVDFEQSYERKTLNDDIIRQFSARAGEDSFRLYDFPSDRQVKIYYKDATLLVDIENGTGVYEKISRRPLFYQVNVLHRNSVDWWKWASDIFAVMLIIITVTGAIMVRGKNGFSGRGKWLATAGLVPPLVALVLQNMH</sequence>
<accession>B4S5X2</accession>
<name>B4S5X2_PROA2</name>
<proteinExistence type="predicted"/>
<gene>
    <name evidence="2" type="ordered locus">Paes_0567</name>
</gene>
<keyword evidence="3" id="KW-1185">Reference proteome</keyword>
<organism evidence="2 3">
    <name type="scientific">Prosthecochloris aestuarii (strain DSM 271 / SK 413)</name>
    <dbReference type="NCBI Taxonomy" id="290512"/>
    <lineage>
        <taxon>Bacteria</taxon>
        <taxon>Pseudomonadati</taxon>
        <taxon>Chlorobiota</taxon>
        <taxon>Chlorobiia</taxon>
        <taxon>Chlorobiales</taxon>
        <taxon>Chlorobiaceae</taxon>
        <taxon>Prosthecochloris</taxon>
    </lineage>
</organism>
<dbReference type="AlphaFoldDB" id="B4S5X2"/>
<keyword evidence="1" id="KW-0812">Transmembrane</keyword>
<feature type="transmembrane region" description="Helical" evidence="1">
    <location>
        <begin position="131"/>
        <end position="151"/>
    </location>
</feature>
<dbReference type="HOGENOM" id="CLU_122266_0_0_10"/>
<evidence type="ECO:0000313" key="3">
    <source>
        <dbReference type="Proteomes" id="UP000002725"/>
    </source>
</evidence>
<reference evidence="2" key="1">
    <citation type="submission" date="2008-06" db="EMBL/GenBank/DDBJ databases">
        <title>Complete sequence of chromosome of Prosthecochloris aestuarii DSM 271.</title>
        <authorList>
            <consortium name="US DOE Joint Genome Institute"/>
            <person name="Lucas S."/>
            <person name="Copeland A."/>
            <person name="Lapidus A."/>
            <person name="Glavina del Rio T."/>
            <person name="Dalin E."/>
            <person name="Tice H."/>
            <person name="Bruce D."/>
            <person name="Goodwin L."/>
            <person name="Pitluck S."/>
            <person name="Schmutz J."/>
            <person name="Larimer F."/>
            <person name="Land M."/>
            <person name="Hauser L."/>
            <person name="Kyrpides N."/>
            <person name="Anderson I."/>
            <person name="Liu Z."/>
            <person name="Li T."/>
            <person name="Zhao F."/>
            <person name="Overmann J."/>
            <person name="Bryant D.A."/>
            <person name="Richardson P."/>
        </authorList>
    </citation>
    <scope>NUCLEOTIDE SEQUENCE [LARGE SCALE GENOMIC DNA]</scope>
    <source>
        <strain evidence="2">DSM 271</strain>
    </source>
</reference>
<dbReference type="PANTHER" id="PTHR40115:SF1">
    <property type="entry name" value="INNER MEMBRANE PROTEIN WITH PEPSY TM HELIX"/>
    <property type="match status" value="1"/>
</dbReference>
<dbReference type="KEGG" id="paa:Paes_0567"/>
<dbReference type="InterPro" id="IPR032307">
    <property type="entry name" value="PepSY_TM-like_2"/>
</dbReference>
<protein>
    <recommendedName>
        <fullName evidence="4">PepSY-associated TM helix domain protein</fullName>
    </recommendedName>
</protein>
<dbReference type="STRING" id="290512.Paes_0567"/>
<dbReference type="Pfam" id="PF16357">
    <property type="entry name" value="PepSY_TM_like_2"/>
    <property type="match status" value="1"/>
</dbReference>
<dbReference type="Proteomes" id="UP000002725">
    <property type="component" value="Chromosome"/>
</dbReference>
<evidence type="ECO:0000256" key="1">
    <source>
        <dbReference type="SAM" id="Phobius"/>
    </source>
</evidence>